<dbReference type="RefSeq" id="WP_140454633.1">
    <property type="nucleotide sequence ID" value="NZ_VFRP01000012.1"/>
</dbReference>
<dbReference type="Pfam" id="PF03544">
    <property type="entry name" value="TonB_C"/>
    <property type="match status" value="1"/>
</dbReference>
<evidence type="ECO:0000256" key="9">
    <source>
        <dbReference type="ARBA" id="ARBA00023136"/>
    </source>
</evidence>
<dbReference type="GO" id="GO:0098797">
    <property type="term" value="C:plasma membrane protein complex"/>
    <property type="evidence" value="ECO:0007669"/>
    <property type="project" value="TreeGrafter"/>
</dbReference>
<dbReference type="GO" id="GO:0031992">
    <property type="term" value="F:energy transducer activity"/>
    <property type="evidence" value="ECO:0007669"/>
    <property type="project" value="TreeGrafter"/>
</dbReference>
<dbReference type="PANTHER" id="PTHR33446:SF2">
    <property type="entry name" value="PROTEIN TONB"/>
    <property type="match status" value="1"/>
</dbReference>
<dbReference type="NCBIfam" id="TIGR01352">
    <property type="entry name" value="tonB_Cterm"/>
    <property type="match status" value="1"/>
</dbReference>
<keyword evidence="6" id="KW-0812">Transmembrane</keyword>
<proteinExistence type="inferred from homology"/>
<dbReference type="InterPro" id="IPR006260">
    <property type="entry name" value="TonB/TolA_C"/>
</dbReference>
<dbReference type="Gene3D" id="3.30.1150.10">
    <property type="match status" value="1"/>
</dbReference>
<dbReference type="PROSITE" id="PS52015">
    <property type="entry name" value="TONB_CTD"/>
    <property type="match status" value="1"/>
</dbReference>
<dbReference type="AlphaFoldDB" id="A0A501WNL9"/>
<dbReference type="InterPro" id="IPR037682">
    <property type="entry name" value="TonB_C"/>
</dbReference>
<keyword evidence="8" id="KW-1133">Transmembrane helix</keyword>
<dbReference type="SUPFAM" id="SSF74653">
    <property type="entry name" value="TolA/TonB C-terminal domain"/>
    <property type="match status" value="1"/>
</dbReference>
<dbReference type="Proteomes" id="UP000319255">
    <property type="component" value="Unassembled WGS sequence"/>
</dbReference>
<reference evidence="12 13" key="1">
    <citation type="submission" date="2019-06" db="EMBL/GenBank/DDBJ databases">
        <title>A novel bacterium of genus Amaricoccus, isolated from marine sediment.</title>
        <authorList>
            <person name="Huang H."/>
            <person name="Mo K."/>
            <person name="Hu Y."/>
        </authorList>
    </citation>
    <scope>NUCLEOTIDE SEQUENCE [LARGE SCALE GENOMIC DNA]</scope>
    <source>
        <strain evidence="12 13">HB172011</strain>
    </source>
</reference>
<sequence>MTGAPDHPVPVGDLTRAWPRHPLREAGAYAAAGMAVLALHAGVAVWATRSGPEPLSDAPAAAEAVLIDLAPEPVAPVAEETRISDSLTDAPPAETEPLDPPTALDEVETVAPPDPAEEAPPRDETPRQVAEPAPPAEPDPPALDTAEAVLPAKPPPRPPAETPRAAEPAPPKKTPPRESVRRTSKQPAVPAAATRKWQSRLLAHLERRKRYPAAARRRGDEGVATLSFSIDPAGNVLSARLSRSSGVAELDAEVLAMVRRASPVPPPPPGSRLDIAVPVRFAIR</sequence>
<comment type="caution">
    <text evidence="12">The sequence shown here is derived from an EMBL/GenBank/DDBJ whole genome shotgun (WGS) entry which is preliminary data.</text>
</comment>
<feature type="region of interest" description="Disordered" evidence="10">
    <location>
        <begin position="78"/>
        <end position="196"/>
    </location>
</feature>
<evidence type="ECO:0000256" key="5">
    <source>
        <dbReference type="ARBA" id="ARBA00022519"/>
    </source>
</evidence>
<dbReference type="PANTHER" id="PTHR33446">
    <property type="entry name" value="PROTEIN TONB-RELATED"/>
    <property type="match status" value="1"/>
</dbReference>
<dbReference type="InterPro" id="IPR051045">
    <property type="entry name" value="TonB-dependent_transducer"/>
</dbReference>
<evidence type="ECO:0000256" key="4">
    <source>
        <dbReference type="ARBA" id="ARBA00022475"/>
    </source>
</evidence>
<evidence type="ECO:0000256" key="7">
    <source>
        <dbReference type="ARBA" id="ARBA00022927"/>
    </source>
</evidence>
<keyword evidence="5" id="KW-0997">Cell inner membrane</keyword>
<evidence type="ECO:0000313" key="13">
    <source>
        <dbReference type="Proteomes" id="UP000319255"/>
    </source>
</evidence>
<comment type="similarity">
    <text evidence="2">Belongs to the TonB family.</text>
</comment>
<dbReference type="EMBL" id="VFRP01000012">
    <property type="protein sequence ID" value="TPE49935.1"/>
    <property type="molecule type" value="Genomic_DNA"/>
</dbReference>
<keyword evidence="7" id="KW-0653">Protein transport</keyword>
<feature type="compositionally biased region" description="Pro residues" evidence="10">
    <location>
        <begin position="132"/>
        <end position="141"/>
    </location>
</feature>
<evidence type="ECO:0000256" key="1">
    <source>
        <dbReference type="ARBA" id="ARBA00004383"/>
    </source>
</evidence>
<dbReference type="GO" id="GO:0015031">
    <property type="term" value="P:protein transport"/>
    <property type="evidence" value="ECO:0007669"/>
    <property type="project" value="UniProtKB-KW"/>
</dbReference>
<protein>
    <submittedName>
        <fullName evidence="12">Energy transducer TonB</fullName>
    </submittedName>
</protein>
<keyword evidence="13" id="KW-1185">Reference proteome</keyword>
<evidence type="ECO:0000256" key="8">
    <source>
        <dbReference type="ARBA" id="ARBA00022989"/>
    </source>
</evidence>
<feature type="compositionally biased region" description="Pro residues" evidence="10">
    <location>
        <begin position="152"/>
        <end position="161"/>
    </location>
</feature>
<feature type="domain" description="TonB C-terminal" evidence="11">
    <location>
        <begin position="196"/>
        <end position="284"/>
    </location>
</feature>
<evidence type="ECO:0000256" key="3">
    <source>
        <dbReference type="ARBA" id="ARBA00022448"/>
    </source>
</evidence>
<accession>A0A501WNL9</accession>
<comment type="subcellular location">
    <subcellularLocation>
        <location evidence="1">Cell inner membrane</location>
        <topology evidence="1">Single-pass membrane protein</topology>
        <orientation evidence="1">Periplasmic side</orientation>
    </subcellularLocation>
</comment>
<organism evidence="12 13">
    <name type="scientific">Amaricoccus solimangrovi</name>
    <dbReference type="NCBI Taxonomy" id="2589815"/>
    <lineage>
        <taxon>Bacteria</taxon>
        <taxon>Pseudomonadati</taxon>
        <taxon>Pseudomonadota</taxon>
        <taxon>Alphaproteobacteria</taxon>
        <taxon>Rhodobacterales</taxon>
        <taxon>Paracoccaceae</taxon>
        <taxon>Amaricoccus</taxon>
    </lineage>
</organism>
<evidence type="ECO:0000256" key="10">
    <source>
        <dbReference type="SAM" id="MobiDB-lite"/>
    </source>
</evidence>
<evidence type="ECO:0000256" key="6">
    <source>
        <dbReference type="ARBA" id="ARBA00022692"/>
    </source>
</evidence>
<dbReference type="OrthoDB" id="7876885at2"/>
<gene>
    <name evidence="12" type="ORF">FJM51_13350</name>
</gene>
<evidence type="ECO:0000259" key="11">
    <source>
        <dbReference type="PROSITE" id="PS52015"/>
    </source>
</evidence>
<dbReference type="GO" id="GO:0055085">
    <property type="term" value="P:transmembrane transport"/>
    <property type="evidence" value="ECO:0007669"/>
    <property type="project" value="InterPro"/>
</dbReference>
<keyword evidence="4" id="KW-1003">Cell membrane</keyword>
<keyword evidence="3" id="KW-0813">Transport</keyword>
<keyword evidence="9" id="KW-0472">Membrane</keyword>
<name>A0A501WNL9_9RHOB</name>
<evidence type="ECO:0000313" key="12">
    <source>
        <dbReference type="EMBL" id="TPE49935.1"/>
    </source>
</evidence>
<evidence type="ECO:0000256" key="2">
    <source>
        <dbReference type="ARBA" id="ARBA00006555"/>
    </source>
</evidence>